<protein>
    <submittedName>
        <fullName evidence="14">IS4 family transposase</fullName>
    </submittedName>
</protein>
<dbReference type="InterPro" id="IPR047952">
    <property type="entry name" value="Transpos_IS4"/>
</dbReference>
<dbReference type="EMBL" id="SJSA01000001">
    <property type="protein sequence ID" value="TGG40702.1"/>
    <property type="molecule type" value="Genomic_DNA"/>
</dbReference>
<dbReference type="EMBL" id="SJSA01000001">
    <property type="protein sequence ID" value="TGG40708.1"/>
    <property type="molecule type" value="Genomic_DNA"/>
</dbReference>
<name>A0A4Z0V7H4_9BACT</name>
<evidence type="ECO:0000313" key="10">
    <source>
        <dbReference type="EMBL" id="TGG39721.1"/>
    </source>
</evidence>
<evidence type="ECO:0000313" key="14">
    <source>
        <dbReference type="EMBL" id="TGG40731.1"/>
    </source>
</evidence>
<reference evidence="14 16" key="1">
    <citation type="submission" date="2019-02" db="EMBL/GenBank/DDBJ databases">
        <title>Isolation and identification of novel species under the genus Muribaculum.</title>
        <authorList>
            <person name="Miyake S."/>
            <person name="Ding Y."/>
            <person name="Low A."/>
            <person name="Soh M."/>
            <person name="Seedorf H."/>
        </authorList>
    </citation>
    <scope>NUCLEOTIDE SEQUENCE [LARGE SCALE GENOMIC DNA]</scope>
    <source>
        <strain evidence="14 16">TLL-A3</strain>
    </source>
</reference>
<evidence type="ECO:0000313" key="13">
    <source>
        <dbReference type="EMBL" id="TGG40713.1"/>
    </source>
</evidence>
<comment type="similarity">
    <text evidence="1">Belongs to the transposase 11 family.</text>
</comment>
<keyword evidence="3" id="KW-0238">DNA-binding</keyword>
<dbReference type="Proteomes" id="UP000297635">
    <property type="component" value="Unassembled WGS sequence"/>
</dbReference>
<dbReference type="PANTHER" id="PTHR33258">
    <property type="entry name" value="TRANSPOSASE INSL FOR INSERTION SEQUENCE ELEMENT IS186A-RELATED"/>
    <property type="match status" value="1"/>
</dbReference>
<dbReference type="GO" id="GO:0006313">
    <property type="term" value="P:DNA transposition"/>
    <property type="evidence" value="ECO:0007669"/>
    <property type="project" value="InterPro"/>
</dbReference>
<dbReference type="InterPro" id="IPR012337">
    <property type="entry name" value="RNaseH-like_sf"/>
</dbReference>
<dbReference type="Pfam" id="PF14294">
    <property type="entry name" value="DUF4372"/>
    <property type="match status" value="1"/>
</dbReference>
<dbReference type="RefSeq" id="WP_135470498.1">
    <property type="nucleotide sequence ID" value="NZ_SJSA01000001.1"/>
</dbReference>
<evidence type="ECO:0000313" key="12">
    <source>
        <dbReference type="EMBL" id="TGG40708.1"/>
    </source>
</evidence>
<evidence type="ECO:0000313" key="9">
    <source>
        <dbReference type="EMBL" id="TGG36812.1"/>
    </source>
</evidence>
<dbReference type="EMBL" id="SJSA01000002">
    <property type="protein sequence ID" value="TGG36812.1"/>
    <property type="molecule type" value="Genomic_DNA"/>
</dbReference>
<dbReference type="EMBL" id="SJSA01000002">
    <property type="protein sequence ID" value="TGG36209.1"/>
    <property type="molecule type" value="Genomic_DNA"/>
</dbReference>
<evidence type="ECO:0000313" key="16">
    <source>
        <dbReference type="Proteomes" id="UP000297635"/>
    </source>
</evidence>
<keyword evidence="2" id="KW-0815">Transposition</keyword>
<evidence type="ECO:0000313" key="15">
    <source>
        <dbReference type="EMBL" id="TGG40740.1"/>
    </source>
</evidence>
<dbReference type="EMBL" id="SJSA01000001">
    <property type="protein sequence ID" value="TGG40731.1"/>
    <property type="molecule type" value="Genomic_DNA"/>
</dbReference>
<feature type="domain" description="DUF4372" evidence="6">
    <location>
        <begin position="6"/>
        <end position="80"/>
    </location>
</feature>
<evidence type="ECO:0000313" key="11">
    <source>
        <dbReference type="EMBL" id="TGG40702.1"/>
    </source>
</evidence>
<keyword evidence="16" id="KW-1185">Reference proteome</keyword>
<dbReference type="InterPro" id="IPR025399">
    <property type="entry name" value="DUF4372"/>
</dbReference>
<evidence type="ECO:0000256" key="1">
    <source>
        <dbReference type="ARBA" id="ARBA00010075"/>
    </source>
</evidence>
<evidence type="ECO:0000313" key="7">
    <source>
        <dbReference type="EMBL" id="TGG36209.1"/>
    </source>
</evidence>
<keyword evidence="4" id="KW-0233">DNA recombination</keyword>
<evidence type="ECO:0000256" key="2">
    <source>
        <dbReference type="ARBA" id="ARBA00022578"/>
    </source>
</evidence>
<evidence type="ECO:0000256" key="4">
    <source>
        <dbReference type="ARBA" id="ARBA00023172"/>
    </source>
</evidence>
<gene>
    <name evidence="10" type="ORF">EZ315_03005</name>
    <name evidence="11" type="ORF">EZ315_08530</name>
    <name evidence="12" type="ORF">EZ315_08560</name>
    <name evidence="13" type="ORF">EZ315_08590</name>
    <name evidence="14" type="ORF">EZ315_08685</name>
    <name evidence="15" type="ORF">EZ315_08730</name>
    <name evidence="7" type="ORF">EZ315_10035</name>
    <name evidence="8" type="ORF">EZ315_10230</name>
    <name evidence="9" type="ORF">EZ315_13345</name>
</gene>
<feature type="domain" description="Transposase IS4-like" evidence="5">
    <location>
        <begin position="128"/>
        <end position="336"/>
    </location>
</feature>
<evidence type="ECO:0000256" key="3">
    <source>
        <dbReference type="ARBA" id="ARBA00023125"/>
    </source>
</evidence>
<dbReference type="SUPFAM" id="SSF53098">
    <property type="entry name" value="Ribonuclease H-like"/>
    <property type="match status" value="1"/>
</dbReference>
<evidence type="ECO:0000259" key="5">
    <source>
        <dbReference type="Pfam" id="PF01609"/>
    </source>
</evidence>
<dbReference type="GO" id="GO:0004803">
    <property type="term" value="F:transposase activity"/>
    <property type="evidence" value="ECO:0007669"/>
    <property type="project" value="InterPro"/>
</dbReference>
<accession>A0A4Z0V7H4</accession>
<dbReference type="EMBL" id="SJSA01000001">
    <property type="protein sequence ID" value="TGG40740.1"/>
    <property type="molecule type" value="Genomic_DNA"/>
</dbReference>
<dbReference type="EMBL" id="SJSA01000002">
    <property type="protein sequence ID" value="TGG36242.1"/>
    <property type="molecule type" value="Genomic_DNA"/>
</dbReference>
<dbReference type="EMBL" id="SJSA01000001">
    <property type="protein sequence ID" value="TGG40713.1"/>
    <property type="molecule type" value="Genomic_DNA"/>
</dbReference>
<proteinExistence type="inferred from homology"/>
<dbReference type="AlphaFoldDB" id="A0A4Z0V7H4"/>
<evidence type="ECO:0000313" key="8">
    <source>
        <dbReference type="EMBL" id="TGG36242.1"/>
    </source>
</evidence>
<dbReference type="GeneID" id="82150777"/>
<evidence type="ECO:0000259" key="6">
    <source>
        <dbReference type="Pfam" id="PF14294"/>
    </source>
</evidence>
<dbReference type="Pfam" id="PF01609">
    <property type="entry name" value="DDE_Tnp_1"/>
    <property type="match status" value="1"/>
</dbReference>
<sequence>MNAGRYIFSQIVDFLPKRKFERIMEHRTKNKVEDRTLGWQLSYWGQLLVLIFGQLLGCRSLRELSDITTAHRKKSFHLGFGKEAVDRNILSRCNTNRDWHVFEEFANHMIVLAQEARIDREFCIGGKFYAFDSSTIDLCMSVYDWAKFRSTKSGIKLHTQLDIVTQIPVMINITNASVHDVNAMDIIDYEPLAGYIFDRGYWDLDRLHKIEELGAFFVIREKAKPKFIVEDGLDMPENGNILQDYTVRFTGRRNASNYPSRIRRIVAYIPDLKRSFVFYTNNFFLSAEQIVFLYKNRWQVELFFKWIKQHLRVTTFWGNSETSVRIQIYAAICTYCVVAIIEHKMKLERNIYEVMRILGSSLLVKEHIKDLLTPEPVPAQIANCHPTLDLEFD</sequence>
<organism evidence="14 16">
    <name type="scientific">Duncaniella freteri</name>
    <dbReference type="NCBI Taxonomy" id="2530391"/>
    <lineage>
        <taxon>Bacteria</taxon>
        <taxon>Pseudomonadati</taxon>
        <taxon>Bacteroidota</taxon>
        <taxon>Bacteroidia</taxon>
        <taxon>Bacteroidales</taxon>
        <taxon>Muribaculaceae</taxon>
        <taxon>Duncaniella</taxon>
    </lineage>
</organism>
<dbReference type="NCBIfam" id="NF033592">
    <property type="entry name" value="transpos_IS4_1"/>
    <property type="match status" value="1"/>
</dbReference>
<dbReference type="EMBL" id="SJSA01000001">
    <property type="protein sequence ID" value="TGG39721.1"/>
    <property type="molecule type" value="Genomic_DNA"/>
</dbReference>
<dbReference type="InterPro" id="IPR002559">
    <property type="entry name" value="Transposase_11"/>
</dbReference>
<comment type="caution">
    <text evidence="14">The sequence shown here is derived from an EMBL/GenBank/DDBJ whole genome shotgun (WGS) entry which is preliminary data.</text>
</comment>
<dbReference type="PANTHER" id="PTHR33258:SF1">
    <property type="entry name" value="TRANSPOSASE INSL FOR INSERTION SEQUENCE ELEMENT IS186A-RELATED"/>
    <property type="match status" value="1"/>
</dbReference>
<dbReference type="GO" id="GO:0003677">
    <property type="term" value="F:DNA binding"/>
    <property type="evidence" value="ECO:0007669"/>
    <property type="project" value="UniProtKB-KW"/>
</dbReference>